<name>A0ABV9GH14_9BACL</name>
<dbReference type="SUPFAM" id="SSF50129">
    <property type="entry name" value="GroES-like"/>
    <property type="match status" value="1"/>
</dbReference>
<evidence type="ECO:0000256" key="2">
    <source>
        <dbReference type="ARBA" id="ARBA00023002"/>
    </source>
</evidence>
<dbReference type="InterPro" id="IPR011032">
    <property type="entry name" value="GroES-like_sf"/>
</dbReference>
<evidence type="ECO:0000259" key="3">
    <source>
        <dbReference type="SMART" id="SM00829"/>
    </source>
</evidence>
<dbReference type="InterPro" id="IPR013149">
    <property type="entry name" value="ADH-like_C"/>
</dbReference>
<dbReference type="Pfam" id="PF08240">
    <property type="entry name" value="ADH_N"/>
    <property type="match status" value="1"/>
</dbReference>
<keyword evidence="1" id="KW-0521">NADP</keyword>
<dbReference type="RefSeq" id="WP_376844615.1">
    <property type="nucleotide sequence ID" value="NZ_JBHSFW010000001.1"/>
</dbReference>
<proteinExistence type="predicted"/>
<reference evidence="5" key="1">
    <citation type="journal article" date="2019" name="Int. J. Syst. Evol. Microbiol.">
        <title>The Global Catalogue of Microorganisms (GCM) 10K type strain sequencing project: providing services to taxonomists for standard genome sequencing and annotation.</title>
        <authorList>
            <consortium name="The Broad Institute Genomics Platform"/>
            <consortium name="The Broad Institute Genome Sequencing Center for Infectious Disease"/>
            <person name="Wu L."/>
            <person name="Ma J."/>
        </authorList>
    </citation>
    <scope>NUCLEOTIDE SEQUENCE [LARGE SCALE GENOMIC DNA]</scope>
    <source>
        <strain evidence="5">CGMCC 1.16306</strain>
    </source>
</reference>
<accession>A0ABV9GH14</accession>
<dbReference type="InterPro" id="IPR036291">
    <property type="entry name" value="NAD(P)-bd_dom_sf"/>
</dbReference>
<keyword evidence="5" id="KW-1185">Reference proteome</keyword>
<organism evidence="4 5">
    <name type="scientific">Camelliibacillus cellulosilyticus</name>
    <dbReference type="NCBI Taxonomy" id="2174486"/>
    <lineage>
        <taxon>Bacteria</taxon>
        <taxon>Bacillati</taxon>
        <taxon>Bacillota</taxon>
        <taxon>Bacilli</taxon>
        <taxon>Bacillales</taxon>
        <taxon>Sporolactobacillaceae</taxon>
        <taxon>Camelliibacillus</taxon>
    </lineage>
</organism>
<keyword evidence="2" id="KW-0560">Oxidoreductase</keyword>
<evidence type="ECO:0000313" key="5">
    <source>
        <dbReference type="Proteomes" id="UP001596022"/>
    </source>
</evidence>
<feature type="domain" description="Enoyl reductase (ER)" evidence="3">
    <location>
        <begin position="10"/>
        <end position="320"/>
    </location>
</feature>
<dbReference type="PANTHER" id="PTHR48106:SF18">
    <property type="entry name" value="QUINONE OXIDOREDUCTASE PIG3"/>
    <property type="match status" value="1"/>
</dbReference>
<dbReference type="InterPro" id="IPR014189">
    <property type="entry name" value="Quinone_OxRdtase_PIG3"/>
</dbReference>
<dbReference type="Pfam" id="PF00107">
    <property type="entry name" value="ADH_zinc_N"/>
    <property type="match status" value="1"/>
</dbReference>
<dbReference type="Gene3D" id="3.90.180.10">
    <property type="entry name" value="Medium-chain alcohol dehydrogenases, catalytic domain"/>
    <property type="match status" value="1"/>
</dbReference>
<dbReference type="PANTHER" id="PTHR48106">
    <property type="entry name" value="QUINONE OXIDOREDUCTASE PIG3-RELATED"/>
    <property type="match status" value="1"/>
</dbReference>
<protein>
    <submittedName>
        <fullName evidence="4">NAD(P)H-quinone oxidoreductase</fullName>
    </submittedName>
</protein>
<dbReference type="InterPro" id="IPR020843">
    <property type="entry name" value="ER"/>
</dbReference>
<comment type="caution">
    <text evidence="4">The sequence shown here is derived from an EMBL/GenBank/DDBJ whole genome shotgun (WGS) entry which is preliminary data.</text>
</comment>
<dbReference type="Proteomes" id="UP001596022">
    <property type="component" value="Unassembled WGS sequence"/>
</dbReference>
<evidence type="ECO:0000313" key="4">
    <source>
        <dbReference type="EMBL" id="MFC4617579.1"/>
    </source>
</evidence>
<dbReference type="EMBL" id="JBHSFW010000001">
    <property type="protein sequence ID" value="MFC4617579.1"/>
    <property type="molecule type" value="Genomic_DNA"/>
</dbReference>
<dbReference type="SUPFAM" id="SSF51735">
    <property type="entry name" value="NAD(P)-binding Rossmann-fold domains"/>
    <property type="match status" value="1"/>
</dbReference>
<dbReference type="NCBIfam" id="TIGR02824">
    <property type="entry name" value="quinone_pig3"/>
    <property type="match status" value="1"/>
</dbReference>
<dbReference type="Gene3D" id="3.40.50.720">
    <property type="entry name" value="NAD(P)-binding Rossmann-like Domain"/>
    <property type="match status" value="1"/>
</dbReference>
<gene>
    <name evidence="4" type="ORF">ACFO4N_02410</name>
</gene>
<dbReference type="SMART" id="SM00829">
    <property type="entry name" value="PKS_ER"/>
    <property type="match status" value="1"/>
</dbReference>
<dbReference type="InterPro" id="IPR013154">
    <property type="entry name" value="ADH-like_N"/>
</dbReference>
<evidence type="ECO:0000256" key="1">
    <source>
        <dbReference type="ARBA" id="ARBA00022857"/>
    </source>
</evidence>
<sequence length="324" mass="35270">MKAVLIQNPGDASQMYLGDVPTPKPKAHELLIEVKATAVNRADIGQREGSYPPPKGASPLMGLEAAGVVIQTGAGCRRFKEGDKVFGLLEGGGYAEYAALDEGMAMPLPDHFSFEDGAAIPEVFLTAYQALFWIGNLQQGERVLIHAGGSGVGTAAIQMAKQVGAKIAITAGSTEKLKACLELGADMAVNYKEGPFIEKIGERSVNVVLDFIGAPYWEQNIRVLAADGRYVLISTLGGTISDHLDLRPLLMKRLSITGTTLRARSLDYKKRLTQDFADWALPHFIDGRIKPIVDRIFPFENVQDAHRYMEANRNFGKIVLKVKE</sequence>
<dbReference type="CDD" id="cd05276">
    <property type="entry name" value="p53_inducible_oxidoreductase"/>
    <property type="match status" value="1"/>
</dbReference>